<dbReference type="AlphaFoldDB" id="A0A5J6Z5U6"/>
<dbReference type="KEGG" id="cuo:CUROG_04915"/>
<proteinExistence type="predicted"/>
<dbReference type="OrthoDB" id="4420946at2"/>
<gene>
    <name evidence="1" type="ORF">CUROG_04915</name>
</gene>
<protein>
    <submittedName>
        <fullName evidence="1">Uncharacterized protein</fullName>
    </submittedName>
</protein>
<reference evidence="2" key="1">
    <citation type="submission" date="2019-10" db="EMBL/GenBank/DDBJ databases">
        <title>Complete genome sequence of Corynebacterium urogenitalis DSM 108747, isolated from the genital tract of a cow.</title>
        <authorList>
            <person name="Ruckert C."/>
            <person name="Ballas P."/>
            <person name="Wagener K."/>
            <person name="Drillich M."/>
            <person name="Kaempfer P."/>
            <person name="Busse H.-J."/>
            <person name="Ehling-Schulz M."/>
        </authorList>
    </citation>
    <scope>NUCLEOTIDE SEQUENCE [LARGE SCALE GENOMIC DNA]</scope>
    <source>
        <strain evidence="2">LMM 1652</strain>
    </source>
</reference>
<evidence type="ECO:0000313" key="1">
    <source>
        <dbReference type="EMBL" id="QFQ02354.1"/>
    </source>
</evidence>
<dbReference type="EMBL" id="CP045032">
    <property type="protein sequence ID" value="QFQ02354.1"/>
    <property type="molecule type" value="Genomic_DNA"/>
</dbReference>
<sequence length="287" mass="30763">MHGVRGAPKASLGIVTIPDSSTSVRDQLWSPVQNTSVWLAWWVHNVISTDELLDAFRAVQGAVHLFDDATSATPRGLMDVLKRVREVSDRAPVGVEERPLVSLVLAGAGDVPPLPAPSEAAQAVNAEGAGIVLADEDPELTHVLVPEVVFSPFHEGEAVLWRWYEATGPVPPLPNFGPGEADEYLRDEMDAAARAIESSVHVRTPHTNARLAVGSLSDAFGLPGLPAGMARRAAQLMARADYAAAIIDVARRSSPGPSLDPYLLPLLCAIRRARMTAVDYAVRELLR</sequence>
<accession>A0A5J6Z5U6</accession>
<organism evidence="1 2">
    <name type="scientific">Corynebacterium urogenitale</name>
    <dbReference type="NCBI Taxonomy" id="2487892"/>
    <lineage>
        <taxon>Bacteria</taxon>
        <taxon>Bacillati</taxon>
        <taxon>Actinomycetota</taxon>
        <taxon>Actinomycetes</taxon>
        <taxon>Mycobacteriales</taxon>
        <taxon>Corynebacteriaceae</taxon>
        <taxon>Corynebacterium</taxon>
    </lineage>
</organism>
<name>A0A5J6Z5U6_9CORY</name>
<evidence type="ECO:0000313" key="2">
    <source>
        <dbReference type="Proteomes" id="UP000326711"/>
    </source>
</evidence>
<dbReference type="Proteomes" id="UP000326711">
    <property type="component" value="Chromosome"/>
</dbReference>
<keyword evidence="2" id="KW-1185">Reference proteome</keyword>